<evidence type="ECO:0000313" key="3">
    <source>
        <dbReference type="EMBL" id="AXF85079.1"/>
    </source>
</evidence>
<sequence length="750" mass="85409">MRRLLNHLGRYSAKELTVMPAEKSPHSPPESHRPSGEVPYLSLSSRLKAGWYMLEIAVDLPCAKSVTKIHLDFVNTNTESMVYSLPIRSSRTAKRLIHVPALAHLHLEPLSTNGAFVLRTFRLTRVGQYFAHARIKTKLLNRHPLYYKRLFSAQEKNDVYTHLWEDYNAIFERSPKELISYEEWIERIEQPSIPSQYEQQQRIKEWASKPLFSIVTPTYNTPLPVLRACLDSVLAQSYPHWELCIADDASTNPAILDLLTYYANQDSRIRFVIREKNGHIVKASNTALELASGDFIVLLDHDDTLPSHALWTVAKALQAHPNAQIIYSDEDKLDLNGHRCEPFFKPDWSIDLLRSQNYISHLGVYRHELVKQVGGFREGFDGSQDYDLLLRCTARLNDAADILHIPHILYHWRMSNQSASVNADNKSYASESAQRALQEHANTMQTGAKVSVIANGLYRHHWPIPASEPLVSLLIPTRDKLELIESCVRSILDKTTYHHYEILILDNGSVNPETLQFFEAIQAGNSRVKVLRWDYPFNYSAINNFGSRQAKGELLGLINNDIEVISPNWLSEMVSHAIRPDVGCVGAKLFYADDSIQHAGVILGIGGVAGHSHKYFEHHRGGYFSQLRIVRNVSAVTGAVLLLRKSVFENVGGLDGGELKVAFNDVDLCLKVRDMGLVNVWTPFAELYHHESKSRGQDITPQQQKRAEHEVTVMVQRWGMHLYNDPYYNPNLTLTHEDYSLSVEPRMMNI</sequence>
<dbReference type="CDD" id="cd04186">
    <property type="entry name" value="GT_2_like_c"/>
    <property type="match status" value="1"/>
</dbReference>
<accession>A0A345D9P1</accession>
<dbReference type="OrthoDB" id="9816564at2"/>
<name>A0A345D9P1_9BURK</name>
<organism evidence="3 4">
    <name type="scientific">Ephemeroptericola cinctiostellae</name>
    <dbReference type="NCBI Taxonomy" id="2268024"/>
    <lineage>
        <taxon>Bacteria</taxon>
        <taxon>Pseudomonadati</taxon>
        <taxon>Pseudomonadota</taxon>
        <taxon>Betaproteobacteria</taxon>
        <taxon>Burkholderiales</taxon>
        <taxon>Burkholderiaceae</taxon>
        <taxon>Ephemeroptericola</taxon>
    </lineage>
</organism>
<dbReference type="PANTHER" id="PTHR43179">
    <property type="entry name" value="RHAMNOSYLTRANSFERASE WBBL"/>
    <property type="match status" value="1"/>
</dbReference>
<proteinExistence type="predicted"/>
<dbReference type="AlphaFoldDB" id="A0A345D9P1"/>
<feature type="domain" description="Glycosyltransferase 2-like" evidence="2">
    <location>
        <begin position="213"/>
        <end position="373"/>
    </location>
</feature>
<feature type="domain" description="Glycosyltransferase 2-like" evidence="2">
    <location>
        <begin position="472"/>
        <end position="651"/>
    </location>
</feature>
<dbReference type="GO" id="GO:0016757">
    <property type="term" value="F:glycosyltransferase activity"/>
    <property type="evidence" value="ECO:0007669"/>
    <property type="project" value="UniProtKB-KW"/>
</dbReference>
<feature type="compositionally biased region" description="Basic and acidic residues" evidence="1">
    <location>
        <begin position="23"/>
        <end position="35"/>
    </location>
</feature>
<dbReference type="Proteomes" id="UP000252182">
    <property type="component" value="Chromosome"/>
</dbReference>
<dbReference type="SUPFAM" id="SSF53448">
    <property type="entry name" value="Nucleotide-diphospho-sugar transferases"/>
    <property type="match status" value="2"/>
</dbReference>
<evidence type="ECO:0000259" key="2">
    <source>
        <dbReference type="Pfam" id="PF00535"/>
    </source>
</evidence>
<reference evidence="4" key="1">
    <citation type="submission" date="2018-07" db="EMBL/GenBank/DDBJ databases">
        <authorList>
            <person name="Kim H."/>
        </authorList>
    </citation>
    <scope>NUCLEOTIDE SEQUENCE [LARGE SCALE GENOMIC DNA]</scope>
    <source>
        <strain evidence="4">F02</strain>
    </source>
</reference>
<evidence type="ECO:0000313" key="4">
    <source>
        <dbReference type="Proteomes" id="UP000252182"/>
    </source>
</evidence>
<gene>
    <name evidence="3" type="primary">kfoC_3</name>
    <name evidence="3" type="ORF">DTO96_100798</name>
</gene>
<dbReference type="PANTHER" id="PTHR43179:SF7">
    <property type="entry name" value="RHAMNOSYLTRANSFERASE WBBL"/>
    <property type="match status" value="1"/>
</dbReference>
<keyword evidence="4" id="KW-1185">Reference proteome</keyword>
<dbReference type="KEGG" id="hyf:DTO96_100798"/>
<feature type="region of interest" description="Disordered" evidence="1">
    <location>
        <begin position="16"/>
        <end position="37"/>
    </location>
</feature>
<dbReference type="CDD" id="cd04184">
    <property type="entry name" value="GT2_RfbC_Mx_like"/>
    <property type="match status" value="1"/>
</dbReference>
<protein>
    <submittedName>
        <fullName evidence="3">Chondroitin synthase</fullName>
    </submittedName>
</protein>
<dbReference type="EMBL" id="CP031124">
    <property type="protein sequence ID" value="AXF85079.1"/>
    <property type="molecule type" value="Genomic_DNA"/>
</dbReference>
<dbReference type="InterPro" id="IPR001173">
    <property type="entry name" value="Glyco_trans_2-like"/>
</dbReference>
<dbReference type="InterPro" id="IPR029044">
    <property type="entry name" value="Nucleotide-diphossugar_trans"/>
</dbReference>
<dbReference type="Gene3D" id="3.90.550.10">
    <property type="entry name" value="Spore Coat Polysaccharide Biosynthesis Protein SpsA, Chain A"/>
    <property type="match status" value="2"/>
</dbReference>
<evidence type="ECO:0000256" key="1">
    <source>
        <dbReference type="SAM" id="MobiDB-lite"/>
    </source>
</evidence>
<dbReference type="Pfam" id="PF00535">
    <property type="entry name" value="Glycos_transf_2"/>
    <property type="match status" value="2"/>
</dbReference>